<protein>
    <submittedName>
        <fullName evidence="8">Bacteriohemerythrin</fullName>
    </submittedName>
</protein>
<dbReference type="InterPro" id="IPR001610">
    <property type="entry name" value="PAC"/>
</dbReference>
<dbReference type="PROSITE" id="PS50113">
    <property type="entry name" value="PAC"/>
    <property type="match status" value="1"/>
</dbReference>
<keyword evidence="3" id="KW-0408">Iron</keyword>
<comment type="caution">
    <text evidence="8">The sequence shown here is derived from an EMBL/GenBank/DDBJ whole genome shotgun (WGS) entry which is preliminary data.</text>
</comment>
<dbReference type="NCBIfam" id="NF033749">
    <property type="entry name" value="bact_hemeryth"/>
    <property type="match status" value="1"/>
</dbReference>
<dbReference type="InterPro" id="IPR035965">
    <property type="entry name" value="PAS-like_dom_sf"/>
</dbReference>
<evidence type="ECO:0000259" key="5">
    <source>
        <dbReference type="PROSITE" id="PS50113"/>
    </source>
</evidence>
<evidence type="ECO:0000313" key="8">
    <source>
        <dbReference type="EMBL" id="MDX8126930.1"/>
    </source>
</evidence>
<dbReference type="SMART" id="SM00091">
    <property type="entry name" value="PAS"/>
    <property type="match status" value="2"/>
</dbReference>
<reference evidence="8 9" key="1">
    <citation type="submission" date="2023-11" db="EMBL/GenBank/DDBJ databases">
        <authorList>
            <person name="Ouyang M.-Y."/>
        </authorList>
    </citation>
    <scope>NUCLEOTIDE SEQUENCE [LARGE SCALE GENOMIC DNA]</scope>
    <source>
        <strain evidence="8 9">OY6</strain>
    </source>
</reference>
<dbReference type="Pfam" id="PF13426">
    <property type="entry name" value="PAS_9"/>
    <property type="match status" value="1"/>
</dbReference>
<dbReference type="InterPro" id="IPR001633">
    <property type="entry name" value="EAL_dom"/>
</dbReference>
<dbReference type="Pfam" id="PF08447">
    <property type="entry name" value="PAS_3"/>
    <property type="match status" value="1"/>
</dbReference>
<name>A0ABU4UC39_9GAMM</name>
<evidence type="ECO:0000256" key="2">
    <source>
        <dbReference type="ARBA" id="ARBA00022723"/>
    </source>
</evidence>
<dbReference type="InterPro" id="IPR043128">
    <property type="entry name" value="Rev_trsase/Diguanyl_cyclase"/>
</dbReference>
<dbReference type="SUPFAM" id="SSF55073">
    <property type="entry name" value="Nucleotide cyclase"/>
    <property type="match status" value="1"/>
</dbReference>
<dbReference type="PROSITE" id="PS50883">
    <property type="entry name" value="EAL"/>
    <property type="match status" value="1"/>
</dbReference>
<dbReference type="Gene3D" id="1.20.120.50">
    <property type="entry name" value="Hemerythrin-like"/>
    <property type="match status" value="1"/>
</dbReference>
<feature type="domain" description="PAC" evidence="5">
    <location>
        <begin position="276"/>
        <end position="329"/>
    </location>
</feature>
<dbReference type="PROSITE" id="PS50112">
    <property type="entry name" value="PAS"/>
    <property type="match status" value="1"/>
</dbReference>
<dbReference type="InterPro" id="IPR035938">
    <property type="entry name" value="Hemerythrin-like_sf"/>
</dbReference>
<dbReference type="NCBIfam" id="TIGR00229">
    <property type="entry name" value="sensory_box"/>
    <property type="match status" value="2"/>
</dbReference>
<keyword evidence="2" id="KW-0479">Metal-binding</keyword>
<dbReference type="InterPro" id="IPR000160">
    <property type="entry name" value="GGDEF_dom"/>
</dbReference>
<organism evidence="8 9">
    <name type="scientific">Methylomonas defluvii</name>
    <dbReference type="NCBI Taxonomy" id="3045149"/>
    <lineage>
        <taxon>Bacteria</taxon>
        <taxon>Pseudomonadati</taxon>
        <taxon>Pseudomonadota</taxon>
        <taxon>Gammaproteobacteria</taxon>
        <taxon>Methylococcales</taxon>
        <taxon>Methylococcaceae</taxon>
        <taxon>Methylomonas</taxon>
    </lineage>
</organism>
<dbReference type="SMART" id="SM00267">
    <property type="entry name" value="GGDEF"/>
    <property type="match status" value="1"/>
</dbReference>
<comment type="similarity">
    <text evidence="1">Belongs to the hemerythrin family.</text>
</comment>
<dbReference type="Gene3D" id="3.20.20.450">
    <property type="entry name" value="EAL domain"/>
    <property type="match status" value="1"/>
</dbReference>
<dbReference type="PANTHER" id="PTHR44757">
    <property type="entry name" value="DIGUANYLATE CYCLASE DGCP"/>
    <property type="match status" value="1"/>
</dbReference>
<sequence length="876" mass="99385">METGLKERFEVFPWDKNFETGIALIDQQHKKLVGILNKLAAHLADRSCPITLSKVFDELVAYTDYHFKTEEAIWHSHLADDALFTNHHLTHDTFITKLTNLKAEENVKAIDDVVQDILGFLVHWLAFHILDTDKRMSKIIFGIQSGLPLQTAQTQADEAMSGAMEVLIDTVLTMYDNLSVRTMELLRERTERQRAEAALKVSEERWKFILEGAGDGVWDWNIATGEIYRSTDCFPLLGLIESEGQLANQNATIHPDDLLRVKSELEAHLAGNTESFVNEHRVVHRDGHWSWVLSRGKVTTRDANGRPLRIIGTHSDITEREMASLVYQNTSEGMMITDIDNNIITVNPAFTTITGYSLNEVIGKDPNLLSSGQHDLAFYQTMWGEIESSGQWVGEIWNRRKNGEIYPERLAINSIKNPDGTVHRRIAIFNDITVWHAALEKIEQLAFFDQLTRLPNRKLFHDRLTQEIKKAHRDGSIVALLFIDLDHFKDVNDALGHDVGDLLLIEAARRIKKQVRDSDTLARLGGDEFTVILSELTDGSDVGPIAQAIISCLSEAFLLRGHEAFVSASIGIAMYPEDATIQSQLIKNSDQAMYAAKDHGRGCFHFFTKALQEASEFRAHLASDLRHALELRQLEVYYQPIIELNSGEIHKAEALLRWKHPAHGCISPSDFIPIAEDSGMIHEIGDWVFMQAVQQVRQWQTVWGETFQISVNMSPAQFIGEKNNHRHWLDKMQELHLLQNSIVIEITERLLVSEDAKIMDKLLNFRDVGIEIAIDDFGTGYSSLAYLKKFDIDYLKIDQSFTKNLAPDSSDLVLCEAIVVMAHKLGLKVIAEGVETQEQHNLLHSIRCDYGQGYLYFKPVPAGEFESLFIKRTCKD</sequence>
<dbReference type="Gene3D" id="3.30.450.20">
    <property type="entry name" value="PAS domain"/>
    <property type="match status" value="2"/>
</dbReference>
<dbReference type="SMART" id="SM00086">
    <property type="entry name" value="PAC"/>
    <property type="match status" value="2"/>
</dbReference>
<evidence type="ECO:0000259" key="4">
    <source>
        <dbReference type="PROSITE" id="PS50112"/>
    </source>
</evidence>
<dbReference type="PROSITE" id="PS50887">
    <property type="entry name" value="GGDEF"/>
    <property type="match status" value="1"/>
</dbReference>
<dbReference type="Proteomes" id="UP001284537">
    <property type="component" value="Unassembled WGS sequence"/>
</dbReference>
<gene>
    <name evidence="8" type="ORF">QLH52_06530</name>
</gene>
<feature type="domain" description="PAS" evidence="4">
    <location>
        <begin position="318"/>
        <end position="364"/>
    </location>
</feature>
<evidence type="ECO:0000259" key="6">
    <source>
        <dbReference type="PROSITE" id="PS50883"/>
    </source>
</evidence>
<dbReference type="RefSeq" id="WP_319960986.1">
    <property type="nucleotide sequence ID" value="NZ_JAXARY010000004.1"/>
</dbReference>
<dbReference type="InterPro" id="IPR052155">
    <property type="entry name" value="Biofilm_reg_signaling"/>
</dbReference>
<dbReference type="CDD" id="cd00130">
    <property type="entry name" value="PAS"/>
    <property type="match status" value="2"/>
</dbReference>
<dbReference type="InterPro" id="IPR012827">
    <property type="entry name" value="Hemerythrin_metal-bd"/>
</dbReference>
<dbReference type="InterPro" id="IPR029787">
    <property type="entry name" value="Nucleotide_cyclase"/>
</dbReference>
<dbReference type="CDD" id="cd01948">
    <property type="entry name" value="EAL"/>
    <property type="match status" value="1"/>
</dbReference>
<dbReference type="Pfam" id="PF01814">
    <property type="entry name" value="Hemerythrin"/>
    <property type="match status" value="1"/>
</dbReference>
<accession>A0ABU4UC39</accession>
<dbReference type="Pfam" id="PF00990">
    <property type="entry name" value="GGDEF"/>
    <property type="match status" value="1"/>
</dbReference>
<dbReference type="SMART" id="SM00052">
    <property type="entry name" value="EAL"/>
    <property type="match status" value="1"/>
</dbReference>
<dbReference type="CDD" id="cd01949">
    <property type="entry name" value="GGDEF"/>
    <property type="match status" value="1"/>
</dbReference>
<dbReference type="NCBIfam" id="TIGR00254">
    <property type="entry name" value="GGDEF"/>
    <property type="match status" value="1"/>
</dbReference>
<dbReference type="SUPFAM" id="SSF141868">
    <property type="entry name" value="EAL domain-like"/>
    <property type="match status" value="1"/>
</dbReference>
<dbReference type="Pfam" id="PF00563">
    <property type="entry name" value="EAL"/>
    <property type="match status" value="1"/>
</dbReference>
<feature type="domain" description="GGDEF" evidence="7">
    <location>
        <begin position="476"/>
        <end position="609"/>
    </location>
</feature>
<dbReference type="InterPro" id="IPR000700">
    <property type="entry name" value="PAS-assoc_C"/>
</dbReference>
<evidence type="ECO:0000259" key="7">
    <source>
        <dbReference type="PROSITE" id="PS50887"/>
    </source>
</evidence>
<dbReference type="SUPFAM" id="SSF47188">
    <property type="entry name" value="Hemerythrin-like"/>
    <property type="match status" value="1"/>
</dbReference>
<proteinExistence type="inferred from homology"/>
<evidence type="ECO:0000313" key="9">
    <source>
        <dbReference type="Proteomes" id="UP001284537"/>
    </source>
</evidence>
<dbReference type="InterPro" id="IPR012312">
    <property type="entry name" value="Hemerythrin-like"/>
</dbReference>
<dbReference type="InterPro" id="IPR000014">
    <property type="entry name" value="PAS"/>
</dbReference>
<dbReference type="InterPro" id="IPR013655">
    <property type="entry name" value="PAS_fold_3"/>
</dbReference>
<evidence type="ECO:0000256" key="1">
    <source>
        <dbReference type="ARBA" id="ARBA00010587"/>
    </source>
</evidence>
<dbReference type="NCBIfam" id="TIGR02481">
    <property type="entry name" value="hemeryth_dom"/>
    <property type="match status" value="1"/>
</dbReference>
<keyword evidence="9" id="KW-1185">Reference proteome</keyword>
<dbReference type="PANTHER" id="PTHR44757:SF2">
    <property type="entry name" value="BIOFILM ARCHITECTURE MAINTENANCE PROTEIN MBAA"/>
    <property type="match status" value="1"/>
</dbReference>
<dbReference type="SUPFAM" id="SSF55785">
    <property type="entry name" value="PYP-like sensor domain (PAS domain)"/>
    <property type="match status" value="2"/>
</dbReference>
<dbReference type="CDD" id="cd12107">
    <property type="entry name" value="Hemerythrin"/>
    <property type="match status" value="1"/>
</dbReference>
<feature type="domain" description="EAL" evidence="6">
    <location>
        <begin position="618"/>
        <end position="873"/>
    </location>
</feature>
<dbReference type="Gene3D" id="3.30.70.270">
    <property type="match status" value="1"/>
</dbReference>
<dbReference type="EMBL" id="JAXARY010000004">
    <property type="protein sequence ID" value="MDX8126930.1"/>
    <property type="molecule type" value="Genomic_DNA"/>
</dbReference>
<evidence type="ECO:0000256" key="3">
    <source>
        <dbReference type="ARBA" id="ARBA00023004"/>
    </source>
</evidence>
<dbReference type="InterPro" id="IPR035919">
    <property type="entry name" value="EAL_sf"/>
</dbReference>